<keyword evidence="2" id="KW-1185">Reference proteome</keyword>
<proteinExistence type="predicted"/>
<evidence type="ECO:0008006" key="3">
    <source>
        <dbReference type="Google" id="ProtNLM"/>
    </source>
</evidence>
<organism evidence="1 2">
    <name type="scientific">Psychroserpens ponticola</name>
    <dbReference type="NCBI Taxonomy" id="2932268"/>
    <lineage>
        <taxon>Bacteria</taxon>
        <taxon>Pseudomonadati</taxon>
        <taxon>Bacteroidota</taxon>
        <taxon>Flavobacteriia</taxon>
        <taxon>Flavobacteriales</taxon>
        <taxon>Flavobacteriaceae</taxon>
        <taxon>Psychroserpens</taxon>
    </lineage>
</organism>
<accession>A0ABY7RZC8</accession>
<name>A0ABY7RZC8_9FLAO</name>
<dbReference type="Proteomes" id="UP001202717">
    <property type="component" value="Chromosome"/>
</dbReference>
<sequence length="233" mass="26765">MKKTYLLLLVVLLPIISVSGQEFLAGQSVGGSRVSGIISTTPIVLNESVDGSPYTNKEYLPAKISAAEGSTFFVRYNAMRDEFEVKGQNNKAYSLNRYRRDIVVEIVPLKKKYQVFGYFDEKQNENFGYFVYLSDSNASTVLLKKERITFIGEKRAVTSYDTPRSARYKRWDDKFFMKLGEDKIVKELPRGKKAISKLFPEHKTAVFTFLKENKIKTSREEDLVQLMNYVNSL</sequence>
<gene>
    <name evidence="1" type="ORF">MUN68_000900</name>
</gene>
<protein>
    <recommendedName>
        <fullName evidence="3">Secreted protein</fullName>
    </recommendedName>
</protein>
<dbReference type="RefSeq" id="WP_249996489.1">
    <property type="nucleotide sequence ID" value="NZ_CP116221.1"/>
</dbReference>
<dbReference type="EMBL" id="CP116221">
    <property type="protein sequence ID" value="WCO02060.1"/>
    <property type="molecule type" value="Genomic_DNA"/>
</dbReference>
<evidence type="ECO:0000313" key="2">
    <source>
        <dbReference type="Proteomes" id="UP001202717"/>
    </source>
</evidence>
<reference evidence="1 2" key="1">
    <citation type="submission" date="2023-01" db="EMBL/GenBank/DDBJ databases">
        <title>Psychroserpens ponticola sp. nov., isolated from seawater.</title>
        <authorList>
            <person name="Kristyanto S."/>
            <person name="Jung J."/>
            <person name="Kim J.M."/>
            <person name="Jeon C.O."/>
        </authorList>
    </citation>
    <scope>NUCLEOTIDE SEQUENCE [LARGE SCALE GENOMIC DNA]</scope>
    <source>
        <strain evidence="1 2">MSW6</strain>
    </source>
</reference>
<evidence type="ECO:0000313" key="1">
    <source>
        <dbReference type="EMBL" id="WCO02060.1"/>
    </source>
</evidence>